<accession>A0ACB6SFB9</accession>
<gene>
    <name evidence="1" type="ORF">BU25DRAFT_417437</name>
</gene>
<evidence type="ECO:0000313" key="2">
    <source>
        <dbReference type="Proteomes" id="UP000799754"/>
    </source>
</evidence>
<proteinExistence type="predicted"/>
<name>A0ACB6SFB9_9PLEO</name>
<keyword evidence="2" id="KW-1185">Reference proteome</keyword>
<sequence length="355" mass="39599">MFTSVTKLVFYGVRRTQGNVHCVTIAKRVNEVSVTEDTDHQDPHIPPGHIRERHTCTPTLRRTGNHVCVSLTWAGTLHGQHVAQGHGTGFREHRVGSRVTPDPVVRGTMGDCNLFCTYCIVTGHVRRGCPVDHVLEDEAASLIDPSQPCEYYKHHNKHHHAFQLATAILALLPLALCGSSADVLSTLSSTTLDVRAAEPINLTPNGPYPRDQYFMVTAFEAFMPSPPHSGDFSRTMFNIILMHPVPARRWTTQCVAHTKGKLCDPNTWSACMPVSGAANKNEGSSFKFGENLTSVDIMRHWRYGKMYLKTMASEPATWAEKVDENDKEGNVTVSEMGKLYEKPESWMFTWRQAVG</sequence>
<evidence type="ECO:0000313" key="1">
    <source>
        <dbReference type="EMBL" id="KAF2632861.1"/>
    </source>
</evidence>
<dbReference type="EMBL" id="MU006702">
    <property type="protein sequence ID" value="KAF2632861.1"/>
    <property type="molecule type" value="Genomic_DNA"/>
</dbReference>
<reference evidence="1" key="1">
    <citation type="journal article" date="2020" name="Stud. Mycol.">
        <title>101 Dothideomycetes genomes: a test case for predicting lifestyles and emergence of pathogens.</title>
        <authorList>
            <person name="Haridas S."/>
            <person name="Albert R."/>
            <person name="Binder M."/>
            <person name="Bloem J."/>
            <person name="Labutti K."/>
            <person name="Salamov A."/>
            <person name="Andreopoulos B."/>
            <person name="Baker S."/>
            <person name="Barry K."/>
            <person name="Bills G."/>
            <person name="Bluhm B."/>
            <person name="Cannon C."/>
            <person name="Castanera R."/>
            <person name="Culley D."/>
            <person name="Daum C."/>
            <person name="Ezra D."/>
            <person name="Gonzalez J."/>
            <person name="Henrissat B."/>
            <person name="Kuo A."/>
            <person name="Liang C."/>
            <person name="Lipzen A."/>
            <person name="Lutzoni F."/>
            <person name="Magnuson J."/>
            <person name="Mondo S."/>
            <person name="Nolan M."/>
            <person name="Ohm R."/>
            <person name="Pangilinan J."/>
            <person name="Park H.-J."/>
            <person name="Ramirez L."/>
            <person name="Alfaro M."/>
            <person name="Sun H."/>
            <person name="Tritt A."/>
            <person name="Yoshinaga Y."/>
            <person name="Zwiers L.-H."/>
            <person name="Turgeon B."/>
            <person name="Goodwin S."/>
            <person name="Spatafora J."/>
            <person name="Crous P."/>
            <person name="Grigoriev I."/>
        </authorList>
    </citation>
    <scope>NUCLEOTIDE SEQUENCE</scope>
    <source>
        <strain evidence="1">CBS 525.71</strain>
    </source>
</reference>
<comment type="caution">
    <text evidence="1">The sequence shown here is derived from an EMBL/GenBank/DDBJ whole genome shotgun (WGS) entry which is preliminary data.</text>
</comment>
<dbReference type="Proteomes" id="UP000799754">
    <property type="component" value="Unassembled WGS sequence"/>
</dbReference>
<organism evidence="1 2">
    <name type="scientific">Macroventuria anomochaeta</name>
    <dbReference type="NCBI Taxonomy" id="301207"/>
    <lineage>
        <taxon>Eukaryota</taxon>
        <taxon>Fungi</taxon>
        <taxon>Dikarya</taxon>
        <taxon>Ascomycota</taxon>
        <taxon>Pezizomycotina</taxon>
        <taxon>Dothideomycetes</taxon>
        <taxon>Pleosporomycetidae</taxon>
        <taxon>Pleosporales</taxon>
        <taxon>Pleosporineae</taxon>
        <taxon>Didymellaceae</taxon>
        <taxon>Macroventuria</taxon>
    </lineage>
</organism>
<protein>
    <submittedName>
        <fullName evidence="1">Uncharacterized protein</fullName>
    </submittedName>
</protein>